<gene>
    <name evidence="2" type="ORF">ED28_04925</name>
</gene>
<keyword evidence="1" id="KW-0808">Transferase</keyword>
<evidence type="ECO:0000256" key="1">
    <source>
        <dbReference type="ARBA" id="ARBA00022679"/>
    </source>
</evidence>
<dbReference type="PANTHER" id="PTHR12215">
    <property type="entry name" value="PHOSPHOPANTETHEINE TRANSFERASE"/>
    <property type="match status" value="1"/>
</dbReference>
<dbReference type="GO" id="GO:0005829">
    <property type="term" value="C:cytosol"/>
    <property type="evidence" value="ECO:0007669"/>
    <property type="project" value="TreeGrafter"/>
</dbReference>
<comment type="caution">
    <text evidence="2">The sequence shown here is derived from an EMBL/GenBank/DDBJ whole genome shotgun (WGS) entry which is preliminary data.</text>
</comment>
<dbReference type="GO" id="GO:0019878">
    <property type="term" value="P:lysine biosynthetic process via aminoadipic acid"/>
    <property type="evidence" value="ECO:0007669"/>
    <property type="project" value="TreeGrafter"/>
</dbReference>
<dbReference type="GO" id="GO:0008897">
    <property type="term" value="F:holo-[acyl-carrier-protein] synthase activity"/>
    <property type="evidence" value="ECO:0007669"/>
    <property type="project" value="InterPro"/>
</dbReference>
<accession>A0A443IG09</accession>
<dbReference type="RefSeq" id="WP_128175798.1">
    <property type="nucleotide sequence ID" value="NZ_CP071409.1"/>
</dbReference>
<name>A0A443IG09_9GAMM</name>
<dbReference type="Proteomes" id="UP000288794">
    <property type="component" value="Unassembled WGS sequence"/>
</dbReference>
<dbReference type="Gene3D" id="3.90.470.20">
    <property type="entry name" value="4'-phosphopantetheinyl transferase domain"/>
    <property type="match status" value="1"/>
</dbReference>
<organism evidence="2 3">
    <name type="scientific">[Pantoea] beijingensis</name>
    <dbReference type="NCBI Taxonomy" id="1324864"/>
    <lineage>
        <taxon>Bacteria</taxon>
        <taxon>Pseudomonadati</taxon>
        <taxon>Pseudomonadota</taxon>
        <taxon>Gammaproteobacteria</taxon>
        <taxon>Enterobacterales</taxon>
        <taxon>Erwiniaceae</taxon>
        <taxon>Erwinia</taxon>
    </lineage>
</organism>
<proteinExistence type="predicted"/>
<reference evidence="2 3" key="1">
    <citation type="submission" date="2014-04" db="EMBL/GenBank/DDBJ databases">
        <title>Draft genome sequence of Pantoea beijingensis strain LMG 27579, an emerging pathogen to Pleurotus eryngii with potential industrial application.</title>
        <authorList>
            <person name="Xu F."/>
            <person name="Liu Y."/>
            <person name="Wang S."/>
            <person name="Yin Y."/>
            <person name="Ma Y."/>
            <person name="Zhao S."/>
            <person name="Rong C."/>
        </authorList>
    </citation>
    <scope>NUCLEOTIDE SEQUENCE [LARGE SCALE GENOMIC DNA]</scope>
    <source>
        <strain evidence="2 3">LMG 27579</strain>
    </source>
</reference>
<dbReference type="GO" id="GO:0000287">
    <property type="term" value="F:magnesium ion binding"/>
    <property type="evidence" value="ECO:0007669"/>
    <property type="project" value="InterPro"/>
</dbReference>
<dbReference type="InterPro" id="IPR050559">
    <property type="entry name" value="P-Pant_transferase_sf"/>
</dbReference>
<evidence type="ECO:0000313" key="2">
    <source>
        <dbReference type="EMBL" id="RWR03017.1"/>
    </source>
</evidence>
<keyword evidence="3" id="KW-1185">Reference proteome</keyword>
<protein>
    <recommendedName>
        <fullName evidence="4">4'-phosphopantetheinyl transferase domain-containing protein</fullName>
    </recommendedName>
</protein>
<dbReference type="SUPFAM" id="SSF56214">
    <property type="entry name" value="4'-phosphopantetheinyl transferase"/>
    <property type="match status" value="1"/>
</dbReference>
<dbReference type="PANTHER" id="PTHR12215:SF10">
    <property type="entry name" value="L-AMINOADIPATE-SEMIALDEHYDE DEHYDROGENASE-PHOSPHOPANTETHEINYL TRANSFERASE"/>
    <property type="match status" value="1"/>
</dbReference>
<dbReference type="AlphaFoldDB" id="A0A443IG09"/>
<evidence type="ECO:0000313" key="3">
    <source>
        <dbReference type="Proteomes" id="UP000288794"/>
    </source>
</evidence>
<sequence length="212" mass="24416">MGGWTDIWISRIKDTDEVSILALLREEDRERYEKIIPPKRKRNFAFRRAVLNFVLQHYVKKYSIKRDANGKPYVVSSDSENIYFNSSSSAGLCVVAVSVEVIGVDLEVRHQSVDLVSICEKYLPIFSELSDVWKESRIVKQLAMCTWCRMESFVKLNGLTLHNVLFGQKNKSERSSSDIIISGNDFVCAVSQFGYVELNKIYHVGFEKIHHE</sequence>
<evidence type="ECO:0008006" key="4">
    <source>
        <dbReference type="Google" id="ProtNLM"/>
    </source>
</evidence>
<dbReference type="EMBL" id="JMEE01000005">
    <property type="protein sequence ID" value="RWR03017.1"/>
    <property type="molecule type" value="Genomic_DNA"/>
</dbReference>
<dbReference type="InterPro" id="IPR037143">
    <property type="entry name" value="4-PPantetheinyl_Trfase_dom_sf"/>
</dbReference>